<evidence type="ECO:0000313" key="2">
    <source>
        <dbReference type="Proteomes" id="UP001055072"/>
    </source>
</evidence>
<keyword evidence="2" id="KW-1185">Reference proteome</keyword>
<accession>A0ACB8U3Q9</accession>
<dbReference type="EMBL" id="MU274912">
    <property type="protein sequence ID" value="KAI0088826.1"/>
    <property type="molecule type" value="Genomic_DNA"/>
</dbReference>
<proteinExistence type="predicted"/>
<organism evidence="1 2">
    <name type="scientific">Irpex rosettiformis</name>
    <dbReference type="NCBI Taxonomy" id="378272"/>
    <lineage>
        <taxon>Eukaryota</taxon>
        <taxon>Fungi</taxon>
        <taxon>Dikarya</taxon>
        <taxon>Basidiomycota</taxon>
        <taxon>Agaricomycotina</taxon>
        <taxon>Agaricomycetes</taxon>
        <taxon>Polyporales</taxon>
        <taxon>Irpicaceae</taxon>
        <taxon>Irpex</taxon>
    </lineage>
</organism>
<protein>
    <submittedName>
        <fullName evidence="1">Fatty acid desaturase-domain-containing protein</fullName>
    </submittedName>
</protein>
<evidence type="ECO:0000313" key="1">
    <source>
        <dbReference type="EMBL" id="KAI0088826.1"/>
    </source>
</evidence>
<sequence length="456" mass="52912">MNSKLQSTTRPNPPFPVSSPFSKTISTHHSPYTMFIDSTEYQARLARPFVPPTATLKQIHDAVPKHLLRKDPVRSFGYVARDVSLCIAMFAFAAYIEPMARSGCFGLIPAVRPWHILLLKTASWLFYWWWQSLVFASFFCIAHELGHGTLFHSRYANDIPGFILDTFILLPYFAWQATHNIHHKAVGSIERDENYVPHLREHYKLPPQERATRADYAEVFDETPVMTLFRMIVMQVFGWWCYLSFNAMGPKAYPEGTNHFSPYSALFKPEQRRGIILSDIGLAIMVSLLIAFGVQYGWMSLLKYYFIPYVLCNHWIVMCTFLHHSDPSIPHYRKAEWTFLRGVVATVDRPLLGWIGRFFFHNVSHDHIAHHFFSSAPFYNQPQITEAIRNVLKDDYNYDSTNSFYALYRSFTECVFVEEDEDIVFYKNGRGEVARHIAQDGSHNCKGTEWEIAEIS</sequence>
<comment type="caution">
    <text evidence="1">The sequence shown here is derived from an EMBL/GenBank/DDBJ whole genome shotgun (WGS) entry which is preliminary data.</text>
</comment>
<dbReference type="Proteomes" id="UP001055072">
    <property type="component" value="Unassembled WGS sequence"/>
</dbReference>
<gene>
    <name evidence="1" type="ORF">BDY19DRAFT_149710</name>
</gene>
<name>A0ACB8U3Q9_9APHY</name>
<reference evidence="1" key="1">
    <citation type="journal article" date="2021" name="Environ. Microbiol.">
        <title>Gene family expansions and transcriptome signatures uncover fungal adaptations to wood decay.</title>
        <authorList>
            <person name="Hage H."/>
            <person name="Miyauchi S."/>
            <person name="Viragh M."/>
            <person name="Drula E."/>
            <person name="Min B."/>
            <person name="Chaduli D."/>
            <person name="Navarro D."/>
            <person name="Favel A."/>
            <person name="Norest M."/>
            <person name="Lesage-Meessen L."/>
            <person name="Balint B."/>
            <person name="Merenyi Z."/>
            <person name="de Eugenio L."/>
            <person name="Morin E."/>
            <person name="Martinez A.T."/>
            <person name="Baldrian P."/>
            <person name="Stursova M."/>
            <person name="Martinez M.J."/>
            <person name="Novotny C."/>
            <person name="Magnuson J.K."/>
            <person name="Spatafora J.W."/>
            <person name="Maurice S."/>
            <person name="Pangilinan J."/>
            <person name="Andreopoulos W."/>
            <person name="LaButti K."/>
            <person name="Hundley H."/>
            <person name="Na H."/>
            <person name="Kuo A."/>
            <person name="Barry K."/>
            <person name="Lipzen A."/>
            <person name="Henrissat B."/>
            <person name="Riley R."/>
            <person name="Ahrendt S."/>
            <person name="Nagy L.G."/>
            <person name="Grigoriev I.V."/>
            <person name="Martin F."/>
            <person name="Rosso M.N."/>
        </authorList>
    </citation>
    <scope>NUCLEOTIDE SEQUENCE</scope>
    <source>
        <strain evidence="1">CBS 384.51</strain>
    </source>
</reference>